<name>Q2SJA4_HAHCH</name>
<sequence>MVENVFKLDQKITLSHSGRIGKQERDQRPVSGKQCG</sequence>
<dbReference type="KEGG" id="hch:HCH_02463"/>
<evidence type="ECO:0000313" key="2">
    <source>
        <dbReference type="EMBL" id="ABC29270.1"/>
    </source>
</evidence>
<reference evidence="2 3" key="1">
    <citation type="journal article" date="2005" name="Nucleic Acids Res.">
        <title>Genomic blueprint of Hahella chejuensis, a marine microbe producing an algicidal agent.</title>
        <authorList>
            <person name="Jeong H."/>
            <person name="Yim J.H."/>
            <person name="Lee C."/>
            <person name="Choi S.-H."/>
            <person name="Park Y.K."/>
            <person name="Yoon S.H."/>
            <person name="Hur C.-G."/>
            <person name="Kang H.-Y."/>
            <person name="Kim D."/>
            <person name="Lee H.H."/>
            <person name="Park K.H."/>
            <person name="Park S.-H."/>
            <person name="Park H.-S."/>
            <person name="Lee H.K."/>
            <person name="Oh T.K."/>
            <person name="Kim J.F."/>
        </authorList>
    </citation>
    <scope>NUCLEOTIDE SEQUENCE [LARGE SCALE GENOMIC DNA]</scope>
    <source>
        <strain evidence="2 3">KCTC 2396</strain>
    </source>
</reference>
<dbReference type="AlphaFoldDB" id="Q2SJA4"/>
<proteinExistence type="predicted"/>
<dbReference type="Proteomes" id="UP000000238">
    <property type="component" value="Chromosome"/>
</dbReference>
<gene>
    <name evidence="2" type="ordered locus">HCH_02463</name>
</gene>
<dbReference type="HOGENOM" id="CLU_3356501_0_0_6"/>
<protein>
    <submittedName>
        <fullName evidence="2">Uncharacterized protein</fullName>
    </submittedName>
</protein>
<accession>Q2SJA4</accession>
<evidence type="ECO:0000256" key="1">
    <source>
        <dbReference type="SAM" id="MobiDB-lite"/>
    </source>
</evidence>
<keyword evidence="3" id="KW-1185">Reference proteome</keyword>
<dbReference type="STRING" id="349521.HCH_02463"/>
<evidence type="ECO:0000313" key="3">
    <source>
        <dbReference type="Proteomes" id="UP000000238"/>
    </source>
</evidence>
<dbReference type="EMBL" id="CP000155">
    <property type="protein sequence ID" value="ABC29270.1"/>
    <property type="molecule type" value="Genomic_DNA"/>
</dbReference>
<feature type="region of interest" description="Disordered" evidence="1">
    <location>
        <begin position="17"/>
        <end position="36"/>
    </location>
</feature>
<organism evidence="2 3">
    <name type="scientific">Hahella chejuensis (strain KCTC 2396)</name>
    <dbReference type="NCBI Taxonomy" id="349521"/>
    <lineage>
        <taxon>Bacteria</taxon>
        <taxon>Pseudomonadati</taxon>
        <taxon>Pseudomonadota</taxon>
        <taxon>Gammaproteobacteria</taxon>
        <taxon>Oceanospirillales</taxon>
        <taxon>Hahellaceae</taxon>
        <taxon>Hahella</taxon>
    </lineage>
</organism>